<comment type="similarity">
    <text evidence="1">Belongs to the helicase family. UvrD subfamily.</text>
</comment>
<evidence type="ECO:0000256" key="5">
    <source>
        <dbReference type="ARBA" id="ARBA00022840"/>
    </source>
</evidence>
<dbReference type="InterPro" id="IPR027417">
    <property type="entry name" value="P-loop_NTPase"/>
</dbReference>
<dbReference type="GO" id="GO:0005829">
    <property type="term" value="C:cytosol"/>
    <property type="evidence" value="ECO:0007669"/>
    <property type="project" value="TreeGrafter"/>
</dbReference>
<keyword evidence="6" id="KW-0238">DNA-binding</keyword>
<dbReference type="Pfam" id="PF00580">
    <property type="entry name" value="UvrD-helicase"/>
    <property type="match status" value="1"/>
</dbReference>
<dbReference type="AlphaFoldDB" id="A0A2S7XSX9"/>
<protein>
    <recommendedName>
        <fullName evidence="9">DNA 3'-5' helicase</fullName>
        <ecNumber evidence="9">5.6.2.4</ecNumber>
    </recommendedName>
    <alternativeName>
        <fullName evidence="10">DNA 3'-5' helicase II</fullName>
    </alternativeName>
</protein>
<proteinExistence type="inferred from homology"/>
<dbReference type="OrthoDB" id="9806690at2"/>
<dbReference type="InterPro" id="IPR014016">
    <property type="entry name" value="UvrD-like_ATP-bd"/>
</dbReference>
<accession>A0A2S7XSX9</accession>
<evidence type="ECO:0000313" key="17">
    <source>
        <dbReference type="Proteomes" id="UP000239936"/>
    </source>
</evidence>
<reference evidence="16 17" key="1">
    <citation type="submission" date="2018-01" db="EMBL/GenBank/DDBJ databases">
        <title>The complete genome sequence of Chromatium okenii LaCa, a purple sulfur bacterium with a turbulent life.</title>
        <authorList>
            <person name="Luedin S.M."/>
            <person name="Liechti N."/>
            <person name="Storelli N."/>
            <person name="Danza F."/>
            <person name="Wittwer M."/>
            <person name="Pothier J.F."/>
            <person name="Tonolla M.A."/>
        </authorList>
    </citation>
    <scope>NUCLEOTIDE SEQUENCE [LARGE SCALE GENOMIC DNA]</scope>
    <source>
        <strain evidence="16 17">LaCa</strain>
        <plasmid evidence="15">pCok253</plasmid>
        <plasmid evidence="16">pCok386</plasmid>
    </source>
</reference>
<evidence type="ECO:0000313" key="15">
    <source>
        <dbReference type="EMBL" id="PQJ94725.1"/>
    </source>
</evidence>
<dbReference type="SUPFAM" id="SSF52540">
    <property type="entry name" value="P-loop containing nucleoside triphosphate hydrolases"/>
    <property type="match status" value="1"/>
</dbReference>
<dbReference type="PANTHER" id="PTHR11070">
    <property type="entry name" value="UVRD / RECB / PCRA DNA HELICASE FAMILY MEMBER"/>
    <property type="match status" value="1"/>
</dbReference>
<keyword evidence="3 12" id="KW-0378">Hydrolase</keyword>
<dbReference type="GO" id="GO:0005524">
    <property type="term" value="F:ATP binding"/>
    <property type="evidence" value="ECO:0007669"/>
    <property type="project" value="UniProtKB-UniRule"/>
</dbReference>
<feature type="binding site" evidence="12">
    <location>
        <begin position="26"/>
        <end position="33"/>
    </location>
    <ligand>
        <name>ATP</name>
        <dbReference type="ChEBI" id="CHEBI:30616"/>
    </ligand>
</feature>
<dbReference type="EMBL" id="PPGH01000043">
    <property type="protein sequence ID" value="PQJ94725.1"/>
    <property type="molecule type" value="Genomic_DNA"/>
</dbReference>
<evidence type="ECO:0000256" key="2">
    <source>
        <dbReference type="ARBA" id="ARBA00022741"/>
    </source>
</evidence>
<evidence type="ECO:0000256" key="1">
    <source>
        <dbReference type="ARBA" id="ARBA00009922"/>
    </source>
</evidence>
<keyword evidence="4 12" id="KW-0347">Helicase</keyword>
<comment type="catalytic activity">
    <reaction evidence="11">
        <text>ATP + H2O = ADP + phosphate + H(+)</text>
        <dbReference type="Rhea" id="RHEA:13065"/>
        <dbReference type="ChEBI" id="CHEBI:15377"/>
        <dbReference type="ChEBI" id="CHEBI:15378"/>
        <dbReference type="ChEBI" id="CHEBI:30616"/>
        <dbReference type="ChEBI" id="CHEBI:43474"/>
        <dbReference type="ChEBI" id="CHEBI:456216"/>
        <dbReference type="EC" id="5.6.2.4"/>
    </reaction>
</comment>
<dbReference type="PANTHER" id="PTHR11070:SF2">
    <property type="entry name" value="ATP-DEPENDENT DNA HELICASE SRS2"/>
    <property type="match status" value="1"/>
</dbReference>
<dbReference type="PROSITE" id="PS51217">
    <property type="entry name" value="UVRD_HELICASE_CTER"/>
    <property type="match status" value="1"/>
</dbReference>
<geneLocation type="plasmid" evidence="16">
    <name>pCok386</name>
</geneLocation>
<comment type="catalytic activity">
    <reaction evidence="8">
        <text>Couples ATP hydrolysis with the unwinding of duplex DNA by translocating in the 3'-5' direction.</text>
        <dbReference type="EC" id="5.6.2.4"/>
    </reaction>
</comment>
<dbReference type="InterPro" id="IPR000212">
    <property type="entry name" value="DNA_helicase_UvrD/REP"/>
</dbReference>
<evidence type="ECO:0000256" key="7">
    <source>
        <dbReference type="ARBA" id="ARBA00023235"/>
    </source>
</evidence>
<dbReference type="PROSITE" id="PS51198">
    <property type="entry name" value="UVRD_HELICASE_ATP_BIND"/>
    <property type="match status" value="1"/>
</dbReference>
<organism evidence="16 17">
    <name type="scientific">Chromatium okenii</name>
    <dbReference type="NCBI Taxonomy" id="61644"/>
    <lineage>
        <taxon>Bacteria</taxon>
        <taxon>Pseudomonadati</taxon>
        <taxon>Pseudomonadota</taxon>
        <taxon>Gammaproteobacteria</taxon>
        <taxon>Chromatiales</taxon>
        <taxon>Chromatiaceae</taxon>
        <taxon>Chromatium</taxon>
    </lineage>
</organism>
<dbReference type="CDD" id="cd17932">
    <property type="entry name" value="DEXQc_UvrD"/>
    <property type="match status" value="1"/>
</dbReference>
<keyword evidence="16" id="KW-0614">Plasmid</keyword>
<sequence length="665" mass="76569">MMNLNALNPAQLKVVTAPLSNMLVLAGAGSGKTRVLVERIGWLIEHHHIPVESLLVVTFTNKAATELKHRLEANLDTALNGLWIGTFHGLAHRLLRIHWQAAQLDKDFQILNAEDQRRLLKRVMATMQIDDTTYPIKWVLSVINNAKENGLHPHQVEVGEDDEKLAVLRNIYAEYELQRQQNKALDFADLLLSAYELLRDHRDIRQHYQSRFQQILVDEFQDTNTMQYMWLRMLSTSNNFICAVGDDDQSIYGWRGAKVANLKALKQDYLNVQVLRLEQNYRSTSNILNAANAVIAHNRNRFGKNLWTQQSTGSLIQCYTAIDAGDEARFVIDRIGQTLTMNHRCYQDYAILYRTSAQSRMFEERLIKAGIPYRIHNGLRFFERAEVRDALGYLRLIANCNDDLAFERIVNVPTRGIGERTIELLRKHAQTLSGSLWEATLDLIAKKGLTKKVNESLTAFVALIQSNHIGKMTLATRLNQLLKQTELPEFYLKQPDGKGEERVENLDQLVETAARFERSWDMEDGDVLTVFLNHVALEANEMSDDDNNDAVQLMTLHAAKGLEFPVVFLVGLEEGLFPHSMSLHDRERFEEERRLCYVGITRAMEQLFMTHAESRLIHGREWNSKPSRFMNEIPGELIEHIRFNKVAQYNEAVMRVKERMAMTMQ</sequence>
<dbReference type="GO" id="GO:0033202">
    <property type="term" value="C:DNA helicase complex"/>
    <property type="evidence" value="ECO:0007669"/>
    <property type="project" value="TreeGrafter"/>
</dbReference>
<feature type="domain" description="UvrD-like helicase ATP-binding" evidence="13">
    <location>
        <begin position="5"/>
        <end position="284"/>
    </location>
</feature>
<dbReference type="Gene3D" id="3.40.50.300">
    <property type="entry name" value="P-loop containing nucleotide triphosphate hydrolases"/>
    <property type="match status" value="2"/>
</dbReference>
<evidence type="ECO:0000256" key="11">
    <source>
        <dbReference type="ARBA" id="ARBA00048988"/>
    </source>
</evidence>
<keyword evidence="17" id="KW-1185">Reference proteome</keyword>
<evidence type="ECO:0000256" key="9">
    <source>
        <dbReference type="ARBA" id="ARBA00034808"/>
    </source>
</evidence>
<dbReference type="GO" id="GO:0000725">
    <property type="term" value="P:recombinational repair"/>
    <property type="evidence" value="ECO:0007669"/>
    <property type="project" value="TreeGrafter"/>
</dbReference>
<keyword evidence="5 12" id="KW-0067">ATP-binding</keyword>
<evidence type="ECO:0000256" key="6">
    <source>
        <dbReference type="ARBA" id="ARBA00023125"/>
    </source>
</evidence>
<comment type="caution">
    <text evidence="16">The sequence shown here is derived from an EMBL/GenBank/DDBJ whole genome shotgun (WGS) entry which is preliminary data.</text>
</comment>
<keyword evidence="7" id="KW-0413">Isomerase</keyword>
<evidence type="ECO:0000256" key="10">
    <source>
        <dbReference type="ARBA" id="ARBA00034923"/>
    </source>
</evidence>
<dbReference type="EC" id="5.6.2.4" evidence="9"/>
<name>A0A2S7XSX9_9GAMM</name>
<geneLocation type="plasmid" evidence="15">
    <name>pCok253</name>
</geneLocation>
<gene>
    <name evidence="16" type="primary">uvrD</name>
    <name evidence="16" type="ORF">CXB77_05390</name>
    <name evidence="15" type="ORF">CXB77_18725</name>
</gene>
<dbReference type="GO" id="GO:0043138">
    <property type="term" value="F:3'-5' DNA helicase activity"/>
    <property type="evidence" value="ECO:0007669"/>
    <property type="project" value="UniProtKB-EC"/>
</dbReference>
<dbReference type="GO" id="GO:0016787">
    <property type="term" value="F:hydrolase activity"/>
    <property type="evidence" value="ECO:0007669"/>
    <property type="project" value="UniProtKB-UniRule"/>
</dbReference>
<feature type="domain" description="UvrD-like helicase C-terminal" evidence="14">
    <location>
        <begin position="285"/>
        <end position="561"/>
    </location>
</feature>
<evidence type="ECO:0000256" key="12">
    <source>
        <dbReference type="PROSITE-ProRule" id="PRU00560"/>
    </source>
</evidence>
<dbReference type="Gene3D" id="1.10.486.10">
    <property type="entry name" value="PCRA, domain 4"/>
    <property type="match status" value="1"/>
</dbReference>
<keyword evidence="2 12" id="KW-0547">Nucleotide-binding</keyword>
<evidence type="ECO:0000256" key="8">
    <source>
        <dbReference type="ARBA" id="ARBA00034617"/>
    </source>
</evidence>
<evidence type="ECO:0000259" key="14">
    <source>
        <dbReference type="PROSITE" id="PS51217"/>
    </source>
</evidence>
<evidence type="ECO:0000256" key="4">
    <source>
        <dbReference type="ARBA" id="ARBA00022806"/>
    </source>
</evidence>
<evidence type="ECO:0000256" key="3">
    <source>
        <dbReference type="ARBA" id="ARBA00022801"/>
    </source>
</evidence>
<dbReference type="EMBL" id="PPGH01000027">
    <property type="protein sequence ID" value="PQJ96849.1"/>
    <property type="molecule type" value="Genomic_DNA"/>
</dbReference>
<dbReference type="Gene3D" id="1.10.10.160">
    <property type="match status" value="1"/>
</dbReference>
<evidence type="ECO:0000259" key="13">
    <source>
        <dbReference type="PROSITE" id="PS51198"/>
    </source>
</evidence>
<dbReference type="GO" id="GO:0003677">
    <property type="term" value="F:DNA binding"/>
    <property type="evidence" value="ECO:0007669"/>
    <property type="project" value="UniProtKB-KW"/>
</dbReference>
<evidence type="ECO:0000313" key="16">
    <source>
        <dbReference type="EMBL" id="PQJ96849.1"/>
    </source>
</evidence>
<dbReference type="Proteomes" id="UP000239936">
    <property type="component" value="Unassembled WGS sequence"/>
</dbReference>
<dbReference type="InterPro" id="IPR014017">
    <property type="entry name" value="DNA_helicase_UvrD-like_C"/>
</dbReference>
<dbReference type="Pfam" id="PF13361">
    <property type="entry name" value="UvrD_C"/>
    <property type="match status" value="1"/>
</dbReference>
<dbReference type="InterPro" id="IPR013986">
    <property type="entry name" value="DExx_box_DNA_helicase_dom_sf"/>
</dbReference>